<name>A0A317CLP5_9GAMM</name>
<organism evidence="6 7">
    <name type="scientific">Leucothrix pacifica</name>
    <dbReference type="NCBI Taxonomy" id="1247513"/>
    <lineage>
        <taxon>Bacteria</taxon>
        <taxon>Pseudomonadati</taxon>
        <taxon>Pseudomonadota</taxon>
        <taxon>Gammaproteobacteria</taxon>
        <taxon>Thiotrichales</taxon>
        <taxon>Thiotrichaceae</taxon>
        <taxon>Leucothrix</taxon>
    </lineage>
</organism>
<keyword evidence="4" id="KW-0472">Membrane</keyword>
<comment type="catalytic activity">
    <reaction evidence="3">
        <text>di-trans,octa-cis-undecaprenyl diphosphate + H2O = di-trans,octa-cis-undecaprenyl phosphate + phosphate + H(+)</text>
        <dbReference type="Rhea" id="RHEA:28094"/>
        <dbReference type="ChEBI" id="CHEBI:15377"/>
        <dbReference type="ChEBI" id="CHEBI:15378"/>
        <dbReference type="ChEBI" id="CHEBI:43474"/>
        <dbReference type="ChEBI" id="CHEBI:58405"/>
        <dbReference type="ChEBI" id="CHEBI:60392"/>
        <dbReference type="EC" id="3.6.1.27"/>
    </reaction>
</comment>
<feature type="domain" description="Phosphatidic acid phosphatase type 2/haloperoxidase" evidence="5">
    <location>
        <begin position="85"/>
        <end position="198"/>
    </location>
</feature>
<evidence type="ECO:0000313" key="7">
    <source>
        <dbReference type="Proteomes" id="UP000245539"/>
    </source>
</evidence>
<dbReference type="OrthoDB" id="9780918at2"/>
<reference evidence="6 7" key="1">
    <citation type="submission" date="2018-05" db="EMBL/GenBank/DDBJ databases">
        <title>Leucothrix arctica sp. nov., isolated from Arctic seawater.</title>
        <authorList>
            <person name="Choi A."/>
            <person name="Baek K."/>
        </authorList>
    </citation>
    <scope>NUCLEOTIDE SEQUENCE [LARGE SCALE GENOMIC DNA]</scope>
    <source>
        <strain evidence="6 7">JCM 18388</strain>
    </source>
</reference>
<evidence type="ECO:0000256" key="2">
    <source>
        <dbReference type="ARBA" id="ARBA00032707"/>
    </source>
</evidence>
<dbReference type="PANTHER" id="PTHR14969:SF13">
    <property type="entry name" value="AT30094P"/>
    <property type="match status" value="1"/>
</dbReference>
<feature type="transmembrane region" description="Helical" evidence="4">
    <location>
        <begin position="212"/>
        <end position="229"/>
    </location>
</feature>
<dbReference type="Gene3D" id="1.20.144.10">
    <property type="entry name" value="Phosphatidic acid phosphatase type 2/haloperoxidase"/>
    <property type="match status" value="1"/>
</dbReference>
<accession>A0A317CLP5</accession>
<feature type="transmembrane region" description="Helical" evidence="4">
    <location>
        <begin position="133"/>
        <end position="151"/>
    </location>
</feature>
<dbReference type="CDD" id="cd01610">
    <property type="entry name" value="PAP2_like"/>
    <property type="match status" value="1"/>
</dbReference>
<proteinExistence type="predicted"/>
<feature type="transmembrane region" description="Helical" evidence="4">
    <location>
        <begin position="21"/>
        <end position="38"/>
    </location>
</feature>
<keyword evidence="7" id="KW-1185">Reference proteome</keyword>
<feature type="transmembrane region" description="Helical" evidence="4">
    <location>
        <begin position="160"/>
        <end position="177"/>
    </location>
</feature>
<dbReference type="InterPro" id="IPR000326">
    <property type="entry name" value="PAP2/HPO"/>
</dbReference>
<dbReference type="AlphaFoldDB" id="A0A317CLP5"/>
<evidence type="ECO:0000256" key="4">
    <source>
        <dbReference type="SAM" id="Phobius"/>
    </source>
</evidence>
<dbReference type="EMBL" id="QGKM01000012">
    <property type="protein sequence ID" value="PWQ99299.1"/>
    <property type="molecule type" value="Genomic_DNA"/>
</dbReference>
<dbReference type="SMART" id="SM00014">
    <property type="entry name" value="acidPPc"/>
    <property type="match status" value="1"/>
</dbReference>
<feature type="transmembrane region" description="Helical" evidence="4">
    <location>
        <begin position="58"/>
        <end position="80"/>
    </location>
</feature>
<dbReference type="EC" id="3.6.1.27" evidence="1"/>
<feature type="transmembrane region" description="Helical" evidence="4">
    <location>
        <begin position="85"/>
        <end position="103"/>
    </location>
</feature>
<sequence length="265" mass="29594">MAGNANRSGKTIMKTAPLFPLKTTISLFVLLLVMWLSGVNEPLFTFLNKTLQLLPQGFWQFITTLADPWVVPLLTFVILFRQVNFVRALLICSVIAVIANYSLKHGFDIPRPNNVLPPKDFFLIGPDVQSPSFPSGHTITIFAMMGVISFWNQVNLTSRLLFTLAAFIALSRIAVGVHWPMDLVFGALIGWLVAWLAVSLNSRLESNMQPYVQMALYGIVLLGAIWAVINKTPYPQAQWLSTAISLFAIAYSLRSLTELMHRQKG</sequence>
<feature type="transmembrane region" description="Helical" evidence="4">
    <location>
        <begin position="235"/>
        <end position="253"/>
    </location>
</feature>
<dbReference type="SUPFAM" id="SSF48317">
    <property type="entry name" value="Acid phosphatase/Vanadium-dependent haloperoxidase"/>
    <property type="match status" value="1"/>
</dbReference>
<dbReference type="Proteomes" id="UP000245539">
    <property type="component" value="Unassembled WGS sequence"/>
</dbReference>
<comment type="caution">
    <text evidence="6">The sequence shown here is derived from an EMBL/GenBank/DDBJ whole genome shotgun (WGS) entry which is preliminary data.</text>
</comment>
<evidence type="ECO:0000313" key="6">
    <source>
        <dbReference type="EMBL" id="PWQ99299.1"/>
    </source>
</evidence>
<protein>
    <recommendedName>
        <fullName evidence="1">undecaprenyl-diphosphate phosphatase</fullName>
        <ecNumber evidence="1">3.6.1.27</ecNumber>
    </recommendedName>
    <alternativeName>
        <fullName evidence="2">Undecaprenyl pyrophosphate phosphatase</fullName>
    </alternativeName>
</protein>
<dbReference type="GO" id="GO:0050380">
    <property type="term" value="F:undecaprenyl-diphosphatase activity"/>
    <property type="evidence" value="ECO:0007669"/>
    <property type="project" value="UniProtKB-EC"/>
</dbReference>
<gene>
    <name evidence="6" type="ORF">DKW60_06165</name>
</gene>
<evidence type="ECO:0000259" key="5">
    <source>
        <dbReference type="SMART" id="SM00014"/>
    </source>
</evidence>
<dbReference type="PANTHER" id="PTHR14969">
    <property type="entry name" value="SPHINGOSINE-1-PHOSPHATE PHOSPHOHYDROLASE"/>
    <property type="match status" value="1"/>
</dbReference>
<dbReference type="InterPro" id="IPR036938">
    <property type="entry name" value="PAP2/HPO_sf"/>
</dbReference>
<dbReference type="Pfam" id="PF01569">
    <property type="entry name" value="PAP2"/>
    <property type="match status" value="1"/>
</dbReference>
<feature type="transmembrane region" description="Helical" evidence="4">
    <location>
        <begin position="183"/>
        <end position="200"/>
    </location>
</feature>
<keyword evidence="4" id="KW-0812">Transmembrane</keyword>
<evidence type="ECO:0000256" key="3">
    <source>
        <dbReference type="ARBA" id="ARBA00047594"/>
    </source>
</evidence>
<evidence type="ECO:0000256" key="1">
    <source>
        <dbReference type="ARBA" id="ARBA00012374"/>
    </source>
</evidence>
<keyword evidence="4" id="KW-1133">Transmembrane helix</keyword>